<evidence type="ECO:0000256" key="3">
    <source>
        <dbReference type="HAMAP-Rule" id="MF_01927"/>
    </source>
</evidence>
<keyword evidence="2 3" id="KW-0378">Hydrolase</keyword>
<dbReference type="Pfam" id="PF00551">
    <property type="entry name" value="Formyl_trans_N"/>
    <property type="match status" value="1"/>
</dbReference>
<dbReference type="EMBL" id="BSNJ01000002">
    <property type="protein sequence ID" value="GLQ20020.1"/>
    <property type="molecule type" value="Genomic_DNA"/>
</dbReference>
<reference evidence="6" key="1">
    <citation type="journal article" date="2014" name="Int. J. Syst. Evol. Microbiol.">
        <title>Complete genome of a new Firmicutes species belonging to the dominant human colonic microbiota ('Ruminococcus bicirculans') reveals two chromosomes and a selective capacity to utilize plant glucans.</title>
        <authorList>
            <consortium name="NISC Comparative Sequencing Program"/>
            <person name="Wegmann U."/>
            <person name="Louis P."/>
            <person name="Goesmann A."/>
            <person name="Henrissat B."/>
            <person name="Duncan S.H."/>
            <person name="Flint H.J."/>
        </authorList>
    </citation>
    <scope>NUCLEOTIDE SEQUENCE</scope>
    <source>
        <strain evidence="6">NBRC 108216</strain>
    </source>
</reference>
<evidence type="ECO:0000256" key="4">
    <source>
        <dbReference type="NCBIfam" id="TIGR00655"/>
    </source>
</evidence>
<dbReference type="RefSeq" id="WP_284370199.1">
    <property type="nucleotide sequence ID" value="NZ_BSNJ01000002.1"/>
</dbReference>
<dbReference type="PANTHER" id="PTHR42706:SF1">
    <property type="entry name" value="FORMYLTETRAHYDROFOLATE DEFORMYLASE 2, MITOCHONDRIAL"/>
    <property type="match status" value="1"/>
</dbReference>
<dbReference type="InterPro" id="IPR004810">
    <property type="entry name" value="PurU"/>
</dbReference>
<organism evidence="6 7">
    <name type="scientific">Algimonas porphyrae</name>
    <dbReference type="NCBI Taxonomy" id="1128113"/>
    <lineage>
        <taxon>Bacteria</taxon>
        <taxon>Pseudomonadati</taxon>
        <taxon>Pseudomonadota</taxon>
        <taxon>Alphaproteobacteria</taxon>
        <taxon>Maricaulales</taxon>
        <taxon>Robiginitomaculaceae</taxon>
        <taxon>Algimonas</taxon>
    </lineage>
</organism>
<comment type="pathway">
    <text evidence="3">Purine metabolism; IMP biosynthesis via de novo pathway; formate from 10-formyl-5,6,7,8-tetrahydrofolate: step 1/1.</text>
</comment>
<dbReference type="InterPro" id="IPR002376">
    <property type="entry name" value="Formyl_transf_N"/>
</dbReference>
<dbReference type="Proteomes" id="UP001161390">
    <property type="component" value="Unassembled WGS sequence"/>
</dbReference>
<evidence type="ECO:0000313" key="7">
    <source>
        <dbReference type="Proteomes" id="UP001161390"/>
    </source>
</evidence>
<dbReference type="CDD" id="cd04875">
    <property type="entry name" value="ACT_F4HF-DF"/>
    <property type="match status" value="1"/>
</dbReference>
<dbReference type="InterPro" id="IPR002912">
    <property type="entry name" value="ACT_dom"/>
</dbReference>
<dbReference type="PRINTS" id="PR01575">
    <property type="entry name" value="FFH4HYDRLASE"/>
</dbReference>
<accession>A0ABQ5UZ36</accession>
<comment type="function">
    <text evidence="3">Catalyzes the hydrolysis of 10-formyltetrahydrofolate (formyl-FH4) to formate and tetrahydrofolate (FH4).</text>
</comment>
<evidence type="ECO:0000259" key="5">
    <source>
        <dbReference type="PROSITE" id="PS51671"/>
    </source>
</evidence>
<evidence type="ECO:0000256" key="1">
    <source>
        <dbReference type="ARBA" id="ARBA00022563"/>
    </source>
</evidence>
<feature type="domain" description="ACT" evidence="5">
    <location>
        <begin position="5"/>
        <end position="81"/>
    </location>
</feature>
<dbReference type="PIRSF" id="PIRSF036480">
    <property type="entry name" value="FormyFH4_hydr"/>
    <property type="match status" value="1"/>
</dbReference>
<keyword evidence="3" id="KW-0658">Purine biosynthesis</keyword>
<dbReference type="Gene3D" id="3.30.70.260">
    <property type="match status" value="1"/>
</dbReference>
<dbReference type="Pfam" id="PF01842">
    <property type="entry name" value="ACT"/>
    <property type="match status" value="1"/>
</dbReference>
<sequence>MLSWILALSCDDRPGIVAAVTGLLRDQGGNITEAQQFNDAHSDRFFMRVAFDIADGPAFRNAFTSLAESFTMDWHIRDADRPTRTLILVSKFDHCLVDLLYRTRMNELDIDIVGIISNHPRDAIRISNLHGAPFHHCPVTKETRADQEAAIRQIIDDSGAELIVLARYMQILSDGLARDLAGRCINIHHSFLPGFKGARPYHQAHRRGVKMIGATAHFVTPDLDEGPIIAQGVEAISHADTPDRLIAKGRSIEQRVLARAVKAYSEDRVFMNGQRTVVFD</sequence>
<dbReference type="NCBIfam" id="TIGR00655">
    <property type="entry name" value="PurU"/>
    <property type="match status" value="1"/>
</dbReference>
<dbReference type="HAMAP" id="MF_01927">
    <property type="entry name" value="PurU"/>
    <property type="match status" value="1"/>
</dbReference>
<dbReference type="PROSITE" id="PS51671">
    <property type="entry name" value="ACT"/>
    <property type="match status" value="1"/>
</dbReference>
<dbReference type="InterPro" id="IPR036477">
    <property type="entry name" value="Formyl_transf_N_sf"/>
</dbReference>
<dbReference type="EC" id="3.5.1.10" evidence="3 4"/>
<name>A0ABQ5UZ36_9PROT</name>
<dbReference type="InterPro" id="IPR041729">
    <property type="entry name" value="Formyl-FH4-Hydrolase_C"/>
</dbReference>
<proteinExistence type="inferred from homology"/>
<dbReference type="InterPro" id="IPR045865">
    <property type="entry name" value="ACT-like_dom_sf"/>
</dbReference>
<feature type="active site" evidence="3">
    <location>
        <position position="224"/>
    </location>
</feature>
<dbReference type="Gene3D" id="3.40.50.170">
    <property type="entry name" value="Formyl transferase, N-terminal domain"/>
    <property type="match status" value="1"/>
</dbReference>
<protein>
    <recommendedName>
        <fullName evidence="3 4">Formyltetrahydrofolate deformylase</fullName>
        <ecNumber evidence="3 4">3.5.1.10</ecNumber>
    </recommendedName>
    <alternativeName>
        <fullName evidence="3">Formyl-FH(4) hydrolase</fullName>
    </alternativeName>
</protein>
<evidence type="ECO:0000313" key="6">
    <source>
        <dbReference type="EMBL" id="GLQ20020.1"/>
    </source>
</evidence>
<dbReference type="PANTHER" id="PTHR42706">
    <property type="entry name" value="FORMYLTETRAHYDROFOLATE DEFORMYLASE"/>
    <property type="match status" value="1"/>
</dbReference>
<keyword evidence="1 3" id="KW-0554">One-carbon metabolism</keyword>
<comment type="similarity">
    <text evidence="3">Belongs to the PurU family.</text>
</comment>
<dbReference type="SUPFAM" id="SSF55021">
    <property type="entry name" value="ACT-like"/>
    <property type="match status" value="1"/>
</dbReference>
<dbReference type="SUPFAM" id="SSF53328">
    <property type="entry name" value="Formyltransferase"/>
    <property type="match status" value="1"/>
</dbReference>
<dbReference type="NCBIfam" id="NF004684">
    <property type="entry name" value="PRK06027.1"/>
    <property type="match status" value="1"/>
</dbReference>
<evidence type="ECO:0000256" key="2">
    <source>
        <dbReference type="ARBA" id="ARBA00022801"/>
    </source>
</evidence>
<keyword evidence="7" id="KW-1185">Reference proteome</keyword>
<reference evidence="6" key="2">
    <citation type="submission" date="2023-01" db="EMBL/GenBank/DDBJ databases">
        <title>Draft genome sequence of Algimonas porphyrae strain NBRC 108216.</title>
        <authorList>
            <person name="Sun Q."/>
            <person name="Mori K."/>
        </authorList>
    </citation>
    <scope>NUCLEOTIDE SEQUENCE</scope>
    <source>
        <strain evidence="6">NBRC 108216</strain>
    </source>
</reference>
<comment type="catalytic activity">
    <reaction evidence="3">
        <text>(6R)-10-formyltetrahydrofolate + H2O = (6S)-5,6,7,8-tetrahydrofolate + formate + H(+)</text>
        <dbReference type="Rhea" id="RHEA:19833"/>
        <dbReference type="ChEBI" id="CHEBI:15377"/>
        <dbReference type="ChEBI" id="CHEBI:15378"/>
        <dbReference type="ChEBI" id="CHEBI:15740"/>
        <dbReference type="ChEBI" id="CHEBI:57453"/>
        <dbReference type="ChEBI" id="CHEBI:195366"/>
        <dbReference type="EC" id="3.5.1.10"/>
    </reaction>
</comment>
<comment type="caution">
    <text evidence="6">The sequence shown here is derived from an EMBL/GenBank/DDBJ whole genome shotgun (WGS) entry which is preliminary data.</text>
</comment>
<dbReference type="CDD" id="cd08648">
    <property type="entry name" value="FMT_core_Formyl-FH4-Hydrolase_C"/>
    <property type="match status" value="1"/>
</dbReference>
<dbReference type="InterPro" id="IPR044074">
    <property type="entry name" value="PurU_ACT"/>
</dbReference>
<gene>
    <name evidence="3 6" type="primary">purU</name>
    <name evidence="6" type="ORF">GCM10007854_09750</name>
</gene>